<proteinExistence type="predicted"/>
<sequence>MPRDQLAVLGGDQVGFDVVGARLDAQRKGLQRVLGQVGADAAAVADHQRRVVSAPTHALVMCGGRRGSSQQQAQQGGTEALQAVMDRFSS</sequence>
<accession>A0ABU1NEN1</accession>
<dbReference type="EMBL" id="JAVDRF010000004">
    <property type="protein sequence ID" value="MDR6536341.1"/>
    <property type="molecule type" value="Genomic_DNA"/>
</dbReference>
<reference evidence="1 2" key="1">
    <citation type="submission" date="2023-07" db="EMBL/GenBank/DDBJ databases">
        <title>Sorghum-associated microbial communities from plants grown in Nebraska, USA.</title>
        <authorList>
            <person name="Schachtman D."/>
        </authorList>
    </citation>
    <scope>NUCLEOTIDE SEQUENCE [LARGE SCALE GENOMIC DNA]</scope>
    <source>
        <strain evidence="1 2">DS1781</strain>
    </source>
</reference>
<organism evidence="1 2">
    <name type="scientific">Variovorax soli</name>
    <dbReference type="NCBI Taxonomy" id="376815"/>
    <lineage>
        <taxon>Bacteria</taxon>
        <taxon>Pseudomonadati</taxon>
        <taxon>Pseudomonadota</taxon>
        <taxon>Betaproteobacteria</taxon>
        <taxon>Burkholderiales</taxon>
        <taxon>Comamonadaceae</taxon>
        <taxon>Variovorax</taxon>
    </lineage>
</organism>
<protein>
    <submittedName>
        <fullName evidence="1">Uncharacterized protein</fullName>
    </submittedName>
</protein>
<keyword evidence="2" id="KW-1185">Reference proteome</keyword>
<dbReference type="Proteomes" id="UP001184230">
    <property type="component" value="Unassembled WGS sequence"/>
</dbReference>
<comment type="caution">
    <text evidence="1">The sequence shown here is derived from an EMBL/GenBank/DDBJ whole genome shotgun (WGS) entry which is preliminary data.</text>
</comment>
<evidence type="ECO:0000313" key="2">
    <source>
        <dbReference type="Proteomes" id="UP001184230"/>
    </source>
</evidence>
<name>A0ABU1NEN1_9BURK</name>
<evidence type="ECO:0000313" key="1">
    <source>
        <dbReference type="EMBL" id="MDR6536341.1"/>
    </source>
</evidence>
<gene>
    <name evidence="1" type="ORF">J2739_002114</name>
</gene>